<feature type="region of interest" description="Disordered" evidence="1">
    <location>
        <begin position="25"/>
        <end position="100"/>
    </location>
</feature>
<dbReference type="AlphaFoldDB" id="A0A2T4BYH6"/>
<organism evidence="2 3">
    <name type="scientific">Trichoderma longibrachiatum ATCC 18648</name>
    <dbReference type="NCBI Taxonomy" id="983965"/>
    <lineage>
        <taxon>Eukaryota</taxon>
        <taxon>Fungi</taxon>
        <taxon>Dikarya</taxon>
        <taxon>Ascomycota</taxon>
        <taxon>Pezizomycotina</taxon>
        <taxon>Sordariomycetes</taxon>
        <taxon>Hypocreomycetidae</taxon>
        <taxon>Hypocreales</taxon>
        <taxon>Hypocreaceae</taxon>
        <taxon>Trichoderma</taxon>
    </lineage>
</organism>
<dbReference type="EMBL" id="KZ679136">
    <property type="protein sequence ID" value="PTB74325.1"/>
    <property type="molecule type" value="Genomic_DNA"/>
</dbReference>
<proteinExistence type="predicted"/>
<evidence type="ECO:0000313" key="2">
    <source>
        <dbReference type="EMBL" id="PTB74325.1"/>
    </source>
</evidence>
<sequence>MQLAPPAALCKYLPRHIRPAANFPARRQAEQASNRHAGTPLRLRNSHQGSVKAGRRKGEGGEGDREEEVSSSVSTLSRFEQEDEECRRRREMQHERHRRLSLALSHSSRPLDSADTTIRRMIDPILVAPLGPPLARFRASSTRHDTQDIRPGQVPAAATF</sequence>
<dbReference type="Proteomes" id="UP000240760">
    <property type="component" value="Unassembled WGS sequence"/>
</dbReference>
<evidence type="ECO:0000313" key="3">
    <source>
        <dbReference type="Proteomes" id="UP000240760"/>
    </source>
</evidence>
<name>A0A2T4BYH6_TRILO</name>
<keyword evidence="3" id="KW-1185">Reference proteome</keyword>
<evidence type="ECO:0000256" key="1">
    <source>
        <dbReference type="SAM" id="MobiDB-lite"/>
    </source>
</evidence>
<protein>
    <submittedName>
        <fullName evidence="2">Uncharacterized protein</fullName>
    </submittedName>
</protein>
<feature type="compositionally biased region" description="Basic and acidic residues" evidence="1">
    <location>
        <begin position="85"/>
        <end position="94"/>
    </location>
</feature>
<gene>
    <name evidence="2" type="ORF">M440DRAFT_1044473</name>
</gene>
<accession>A0A2T4BYH6</accession>
<reference evidence="2 3" key="1">
    <citation type="submission" date="2016-07" db="EMBL/GenBank/DDBJ databases">
        <title>Multiple horizontal gene transfer events from other fungi enriched the ability of initially mycotrophic Trichoderma (Ascomycota) to feed on dead plant biomass.</title>
        <authorList>
            <consortium name="DOE Joint Genome Institute"/>
            <person name="Aerts A."/>
            <person name="Atanasova L."/>
            <person name="Chenthamara K."/>
            <person name="Zhang J."/>
            <person name="Grujic M."/>
            <person name="Henrissat B."/>
            <person name="Kuo A."/>
            <person name="Salamov A."/>
            <person name="Lipzen A."/>
            <person name="Labutti K."/>
            <person name="Barry K."/>
            <person name="Miao Y."/>
            <person name="Rahimi M.J."/>
            <person name="Shen Q."/>
            <person name="Grigoriev I.V."/>
            <person name="Kubicek C.P."/>
            <person name="Druzhinina I.S."/>
        </authorList>
    </citation>
    <scope>NUCLEOTIDE SEQUENCE [LARGE SCALE GENOMIC DNA]</scope>
    <source>
        <strain evidence="2 3">ATCC 18648</strain>
    </source>
</reference>
<feature type="region of interest" description="Disordered" evidence="1">
    <location>
        <begin position="141"/>
        <end position="160"/>
    </location>
</feature>